<evidence type="ECO:0000256" key="2">
    <source>
        <dbReference type="SAM" id="MobiDB-lite"/>
    </source>
</evidence>
<evidence type="ECO:0000313" key="4">
    <source>
        <dbReference type="Proteomes" id="UP000748756"/>
    </source>
</evidence>
<dbReference type="Pfam" id="PF20826">
    <property type="entry name" value="PHD_5"/>
    <property type="match status" value="1"/>
</dbReference>
<feature type="compositionally biased region" description="Basic residues" evidence="2">
    <location>
        <begin position="302"/>
        <end position="312"/>
    </location>
</feature>
<gene>
    <name evidence="3" type="ORF">BG015_005006</name>
</gene>
<evidence type="ECO:0000313" key="3">
    <source>
        <dbReference type="EMBL" id="KAF9152609.1"/>
    </source>
</evidence>
<feature type="coiled-coil region" evidence="1">
    <location>
        <begin position="401"/>
        <end position="435"/>
    </location>
</feature>
<proteinExistence type="predicted"/>
<dbReference type="OrthoDB" id="79252at2759"/>
<dbReference type="PANTHER" id="PTHR47793:SF1">
    <property type="entry name" value="HISTONE DEACETYLASE COMPLEX SUBUNIT CTI6"/>
    <property type="match status" value="1"/>
</dbReference>
<feature type="compositionally biased region" description="Basic and acidic residues" evidence="2">
    <location>
        <begin position="482"/>
        <end position="491"/>
    </location>
</feature>
<dbReference type="Gene3D" id="3.30.40.10">
    <property type="entry name" value="Zinc/RING finger domain, C3HC4 (zinc finger)"/>
    <property type="match status" value="1"/>
</dbReference>
<protein>
    <recommendedName>
        <fullName evidence="5">Zinc finger PHD-type domain-containing protein</fullName>
    </recommendedName>
</protein>
<sequence>MGVMIQCETCKVWQHCPCVGLGDGLVTPDKYYCDSCRPENHPYHVIDGVLMTNAENTSSAVASLKIKSPKTKSSARESKVSTDRDSQPDTTATENNHQGNVTRASKRRKKTDSTLDDLDQLSLHNTNNSNTDASKSHTEDESEITSTPVTAKSNKKPAGSSSKGSANGSKRKKGAMPDYELSSGSASSAASAMMTPVPVQLEESLPIADQDSESASSASTSAAPSTRRNARSSNNKKNSRAAPADDVIEASHIVPASKRRRTAESTTRSKEDSVLETEDEDKASDKDISPTEAVAEVPATRSSRKGHSTRANKKVDPVDDEQAELMTPAEESPSASEDTARADSVVSHPEVVKRGGALRKAQQNHGHHHSRHGSPAGTPQPSQIITIQPTKVKFPSAKMTIADMNKRIKQLQDYVSHARAEMSEMKKNREAAAAAAMARANAATPAAAAACEDSTMAMADNIGPSSSSSESQPAWLSTPPRSVHETSRSESLDPTTQPSTSATTTAMSTTTTSEQKQGGQPPMTPPPQNEAGSCNTNTGNMNCDNVIGSKDKGLAVTSTISALSTVSCLEQIDKLTHDLLHFQRKFGNKSDI</sequence>
<dbReference type="InterPro" id="IPR053051">
    <property type="entry name" value="HDAC_complex_subunit"/>
</dbReference>
<organism evidence="3 4">
    <name type="scientific">Linnemannia schmuckeri</name>
    <dbReference type="NCBI Taxonomy" id="64567"/>
    <lineage>
        <taxon>Eukaryota</taxon>
        <taxon>Fungi</taxon>
        <taxon>Fungi incertae sedis</taxon>
        <taxon>Mucoromycota</taxon>
        <taxon>Mortierellomycotina</taxon>
        <taxon>Mortierellomycetes</taxon>
        <taxon>Mortierellales</taxon>
        <taxon>Mortierellaceae</taxon>
        <taxon>Linnemannia</taxon>
    </lineage>
</organism>
<comment type="caution">
    <text evidence="3">The sequence shown here is derived from an EMBL/GenBank/DDBJ whole genome shotgun (WGS) entry which is preliminary data.</text>
</comment>
<evidence type="ECO:0000256" key="1">
    <source>
        <dbReference type="SAM" id="Coils"/>
    </source>
</evidence>
<dbReference type="InterPro" id="IPR011011">
    <property type="entry name" value="Znf_FYVE_PHD"/>
</dbReference>
<dbReference type="SUPFAM" id="SSF57903">
    <property type="entry name" value="FYVE/PHD zinc finger"/>
    <property type="match status" value="1"/>
</dbReference>
<dbReference type="EMBL" id="JAAAUQ010000232">
    <property type="protein sequence ID" value="KAF9152609.1"/>
    <property type="molecule type" value="Genomic_DNA"/>
</dbReference>
<accession>A0A9P5VCS8</accession>
<feature type="region of interest" description="Disordered" evidence="2">
    <location>
        <begin position="459"/>
        <end position="537"/>
    </location>
</feature>
<reference evidence="3" key="1">
    <citation type="journal article" date="2020" name="Fungal Divers.">
        <title>Resolving the Mortierellaceae phylogeny through synthesis of multi-gene phylogenetics and phylogenomics.</title>
        <authorList>
            <person name="Vandepol N."/>
            <person name="Liber J."/>
            <person name="Desiro A."/>
            <person name="Na H."/>
            <person name="Kennedy M."/>
            <person name="Barry K."/>
            <person name="Grigoriev I.V."/>
            <person name="Miller A.N."/>
            <person name="O'Donnell K."/>
            <person name="Stajich J.E."/>
            <person name="Bonito G."/>
        </authorList>
    </citation>
    <scope>NUCLEOTIDE SEQUENCE</scope>
    <source>
        <strain evidence="3">NRRL 6426</strain>
    </source>
</reference>
<feature type="compositionally biased region" description="Low complexity" evidence="2">
    <location>
        <begin position="182"/>
        <end position="192"/>
    </location>
</feature>
<feature type="region of interest" description="Disordered" evidence="2">
    <location>
        <begin position="62"/>
        <end position="391"/>
    </location>
</feature>
<dbReference type="InterPro" id="IPR013083">
    <property type="entry name" value="Znf_RING/FYVE/PHD"/>
</dbReference>
<evidence type="ECO:0008006" key="5">
    <source>
        <dbReference type="Google" id="ProtNLM"/>
    </source>
</evidence>
<dbReference type="Proteomes" id="UP000748756">
    <property type="component" value="Unassembled WGS sequence"/>
</dbReference>
<feature type="compositionally biased region" description="Polar residues" evidence="2">
    <location>
        <begin position="88"/>
        <end position="103"/>
    </location>
</feature>
<name>A0A9P5VCS8_9FUNG</name>
<dbReference type="AlphaFoldDB" id="A0A9P5VCS8"/>
<dbReference type="PANTHER" id="PTHR47793">
    <property type="entry name" value="HISTONE DEACETYLASE COMPLEX SUBUNIT CTI6"/>
    <property type="match status" value="1"/>
</dbReference>
<keyword evidence="4" id="KW-1185">Reference proteome</keyword>
<feature type="compositionally biased region" description="Polar residues" evidence="2">
    <location>
        <begin position="124"/>
        <end position="133"/>
    </location>
</feature>
<feature type="compositionally biased region" description="Polar residues" evidence="2">
    <location>
        <begin position="377"/>
        <end position="389"/>
    </location>
</feature>
<feature type="compositionally biased region" description="Low complexity" evidence="2">
    <location>
        <begin position="214"/>
        <end position="244"/>
    </location>
</feature>
<feature type="compositionally biased region" description="Low complexity" evidence="2">
    <location>
        <begin position="156"/>
        <end position="168"/>
    </location>
</feature>
<feature type="compositionally biased region" description="Basic and acidic residues" evidence="2">
    <location>
        <begin position="74"/>
        <end position="87"/>
    </location>
</feature>
<feature type="compositionally biased region" description="Low complexity" evidence="2">
    <location>
        <begin position="494"/>
        <end position="521"/>
    </location>
</feature>
<keyword evidence="1" id="KW-0175">Coiled coil</keyword>